<dbReference type="AlphaFoldDB" id="A0A420KEH5"/>
<keyword evidence="3" id="KW-0808">Transferase</keyword>
<dbReference type="InterPro" id="IPR029063">
    <property type="entry name" value="SAM-dependent_MTases_sf"/>
</dbReference>
<accession>A0A420KEH5</accession>
<organism evidence="3 4">
    <name type="scientific">Alicycliphilus denitrificans</name>
    <dbReference type="NCBI Taxonomy" id="179636"/>
    <lineage>
        <taxon>Bacteria</taxon>
        <taxon>Pseudomonadati</taxon>
        <taxon>Pseudomonadota</taxon>
        <taxon>Betaproteobacteria</taxon>
        <taxon>Burkholderiales</taxon>
        <taxon>Comamonadaceae</taxon>
        <taxon>Alicycliphilus</taxon>
    </lineage>
</organism>
<evidence type="ECO:0000313" key="2">
    <source>
        <dbReference type="EMBL" id="QKD42782.1"/>
    </source>
</evidence>
<reference evidence="2 5" key="2">
    <citation type="submission" date="2020-05" db="EMBL/GenBank/DDBJ databases">
        <title>Complete genome sequence of Alicycliphilus denitrificans DP3.</title>
        <authorList>
            <person name="Chen X."/>
        </authorList>
    </citation>
    <scope>NUCLEOTIDE SEQUENCE [LARGE SCALE GENOMIC DNA]</scope>
    <source>
        <strain evidence="2 5">DP3</strain>
    </source>
</reference>
<dbReference type="Proteomes" id="UP000500755">
    <property type="component" value="Chromosome"/>
</dbReference>
<evidence type="ECO:0000259" key="1">
    <source>
        <dbReference type="Pfam" id="PF08241"/>
    </source>
</evidence>
<dbReference type="EMBL" id="CP051298">
    <property type="protein sequence ID" value="QKD42782.1"/>
    <property type="molecule type" value="Genomic_DNA"/>
</dbReference>
<dbReference type="GO" id="GO:0008757">
    <property type="term" value="F:S-adenosylmethionine-dependent methyltransferase activity"/>
    <property type="evidence" value="ECO:0007669"/>
    <property type="project" value="InterPro"/>
</dbReference>
<dbReference type="SUPFAM" id="SSF53335">
    <property type="entry name" value="S-adenosyl-L-methionine-dependent methyltransferases"/>
    <property type="match status" value="1"/>
</dbReference>
<name>A0A420KEH5_9BURK</name>
<dbReference type="EMBL" id="NKDB02000001">
    <property type="protein sequence ID" value="RKJ98342.1"/>
    <property type="molecule type" value="Genomic_DNA"/>
</dbReference>
<evidence type="ECO:0000313" key="5">
    <source>
        <dbReference type="Proteomes" id="UP000500755"/>
    </source>
</evidence>
<gene>
    <name evidence="3" type="ORF">CE154_000785</name>
    <name evidence="2" type="ORF">HF896_03790</name>
</gene>
<feature type="domain" description="Methyltransferase type 11" evidence="1">
    <location>
        <begin position="55"/>
        <end position="108"/>
    </location>
</feature>
<keyword evidence="3" id="KW-0489">Methyltransferase</keyword>
<evidence type="ECO:0000313" key="4">
    <source>
        <dbReference type="Proteomes" id="UP000216225"/>
    </source>
</evidence>
<reference evidence="3 4" key="1">
    <citation type="submission" date="2018-09" db="EMBL/GenBank/DDBJ databases">
        <title>Genome comparison of Alicycliphilus sp. BQ1, a polyurethanolytic bacterium, with its closest phylogenetic relatives Alicycliphilus denitrificans BC and K601, unable to attack polyurethane.</title>
        <authorList>
            <person name="Loza-Tavera H."/>
            <person name="Lozano L."/>
            <person name="Cevallos M."/>
            <person name="Maya-Lucas O."/>
            <person name="Garcia-Mena J."/>
            <person name="Hernandez J."/>
        </authorList>
    </citation>
    <scope>NUCLEOTIDE SEQUENCE [LARGE SCALE GENOMIC DNA]</scope>
    <source>
        <strain evidence="3 4">BQ1</strain>
    </source>
</reference>
<dbReference type="Proteomes" id="UP000216225">
    <property type="component" value="Unassembled WGS sequence"/>
</dbReference>
<sequence>MHPSAMNNGKLFFDIYATKLAQGVVVDIGAQDVNGSLRSVCPPHLKFIGVDFVQGRGVDVVLDDPYRLPFEDASVDVVVSSSCFEHSELFWVLFLEIMRVLKSPGLFYLNAPSNGTFHRYPVDCWRFYPDSGRALVTWAQRNGVDTCVLESYVSRQDAAVWSDFVAVFLKGSEHAGLFPARITQVFKDFYNGQVLGDSKFMNPQEYPEDLQRLYAAEQQASQT</sequence>
<dbReference type="InterPro" id="IPR013216">
    <property type="entry name" value="Methyltransf_11"/>
</dbReference>
<proteinExistence type="predicted"/>
<evidence type="ECO:0000313" key="3">
    <source>
        <dbReference type="EMBL" id="RKJ98342.1"/>
    </source>
</evidence>
<dbReference type="Gene3D" id="3.40.50.150">
    <property type="entry name" value="Vaccinia Virus protein VP39"/>
    <property type="match status" value="1"/>
</dbReference>
<protein>
    <submittedName>
        <fullName evidence="3">Methyltransferase domain-containing protein</fullName>
    </submittedName>
</protein>
<dbReference type="GO" id="GO:0032259">
    <property type="term" value="P:methylation"/>
    <property type="evidence" value="ECO:0007669"/>
    <property type="project" value="UniProtKB-KW"/>
</dbReference>
<dbReference type="Pfam" id="PF08241">
    <property type="entry name" value="Methyltransf_11"/>
    <property type="match status" value="1"/>
</dbReference>